<evidence type="ECO:0000313" key="5">
    <source>
        <dbReference type="EMBL" id="CAB5238420.1"/>
    </source>
</evidence>
<name>A0A6J7XME7_9CAUD</name>
<gene>
    <name evidence="3" type="ORF">UFOVP1115_40</name>
    <name evidence="4" type="ORF">UFOVP1390_2</name>
    <name evidence="5" type="ORF">UFOVP1567_39</name>
    <name evidence="1" type="ORF">UFOVP626_56</name>
    <name evidence="2" type="ORF">UFOVP951_51</name>
</gene>
<dbReference type="EMBL" id="LR797336">
    <property type="protein sequence ID" value="CAB4203796.1"/>
    <property type="molecule type" value="Genomic_DNA"/>
</dbReference>
<proteinExistence type="predicted"/>
<dbReference type="EMBL" id="LR797068">
    <property type="protein sequence ID" value="CAB4184820.1"/>
    <property type="molecule type" value="Genomic_DNA"/>
</dbReference>
<evidence type="ECO:0000313" key="2">
    <source>
        <dbReference type="EMBL" id="CAB4173359.1"/>
    </source>
</evidence>
<evidence type="ECO:0000313" key="4">
    <source>
        <dbReference type="EMBL" id="CAB4203796.1"/>
    </source>
</evidence>
<organism evidence="5">
    <name type="scientific">uncultured Caudovirales phage</name>
    <dbReference type="NCBI Taxonomy" id="2100421"/>
    <lineage>
        <taxon>Viruses</taxon>
        <taxon>Duplodnaviria</taxon>
        <taxon>Heunggongvirae</taxon>
        <taxon>Uroviricota</taxon>
        <taxon>Caudoviricetes</taxon>
        <taxon>Peduoviridae</taxon>
        <taxon>Maltschvirus</taxon>
        <taxon>Maltschvirus maltsch</taxon>
    </lineage>
</organism>
<evidence type="ECO:0000313" key="1">
    <source>
        <dbReference type="EMBL" id="CAB4154032.1"/>
    </source>
</evidence>
<accession>A0A6J7XME7</accession>
<reference evidence="5" key="1">
    <citation type="submission" date="2020-05" db="EMBL/GenBank/DDBJ databases">
        <authorList>
            <person name="Chiriac C."/>
            <person name="Salcher M."/>
            <person name="Ghai R."/>
            <person name="Kavagutti S V."/>
        </authorList>
    </citation>
    <scope>NUCLEOTIDE SEQUENCE</scope>
</reference>
<sequence length="71" mass="8180">MIKYLWTELKLMLKTVTPIQAVTHELLHAEHALLQAESGVEYATALVAYNKNRVKRLKAYLDKTEEPKEPT</sequence>
<dbReference type="EMBL" id="LR796900">
    <property type="protein sequence ID" value="CAB4173359.1"/>
    <property type="molecule type" value="Genomic_DNA"/>
</dbReference>
<dbReference type="EMBL" id="LR798459">
    <property type="protein sequence ID" value="CAB5238420.1"/>
    <property type="molecule type" value="Genomic_DNA"/>
</dbReference>
<protein>
    <submittedName>
        <fullName evidence="5">Uncharacterized protein</fullName>
    </submittedName>
</protein>
<evidence type="ECO:0000313" key="3">
    <source>
        <dbReference type="EMBL" id="CAB4184820.1"/>
    </source>
</evidence>
<dbReference type="EMBL" id="LR796605">
    <property type="protein sequence ID" value="CAB4154032.1"/>
    <property type="molecule type" value="Genomic_DNA"/>
</dbReference>